<feature type="compositionally biased region" description="Polar residues" evidence="9">
    <location>
        <begin position="581"/>
        <end position="602"/>
    </location>
</feature>
<dbReference type="Pfam" id="PF04096">
    <property type="entry name" value="Nucleoporin2"/>
    <property type="match status" value="1"/>
</dbReference>
<dbReference type="GO" id="GO:0003723">
    <property type="term" value="F:RNA binding"/>
    <property type="evidence" value="ECO:0000318"/>
    <property type="project" value="GO_Central"/>
</dbReference>
<feature type="region of interest" description="Disordered" evidence="9">
    <location>
        <begin position="25"/>
        <end position="137"/>
    </location>
</feature>
<dbReference type="Pfam" id="PF21240">
    <property type="entry name" value="Nup98_GLEBS"/>
    <property type="match status" value="1"/>
</dbReference>
<dbReference type="OMA" id="DSATKHH"/>
<feature type="compositionally biased region" description="Low complexity" evidence="9">
    <location>
        <begin position="25"/>
        <end position="38"/>
    </location>
</feature>
<evidence type="ECO:0000259" key="10">
    <source>
        <dbReference type="PROSITE" id="PS51434"/>
    </source>
</evidence>
<dbReference type="KEGG" id="tps:THAPSDRAFT_262891"/>
<evidence type="ECO:0000256" key="9">
    <source>
        <dbReference type="SAM" id="MobiDB-lite"/>
    </source>
</evidence>
<keyword evidence="5" id="KW-0653">Protein transport</keyword>
<keyword evidence="12" id="KW-1185">Reference proteome</keyword>
<evidence type="ECO:0000256" key="3">
    <source>
        <dbReference type="ARBA" id="ARBA00022448"/>
    </source>
</evidence>
<dbReference type="GO" id="GO:0017056">
    <property type="term" value="F:structural constituent of nuclear pore"/>
    <property type="evidence" value="ECO:0000318"/>
    <property type="project" value="GO_Central"/>
</dbReference>
<dbReference type="PANTHER" id="PTHR23198:SF6">
    <property type="entry name" value="NUCLEAR PORE COMPLEX PROTEIN NUP98-NUP96"/>
    <property type="match status" value="1"/>
</dbReference>
<name>B8C602_THAPS</name>
<dbReference type="EMBL" id="CM000643">
    <property type="protein sequence ID" value="EED91206.1"/>
    <property type="molecule type" value="Genomic_DNA"/>
</dbReference>
<dbReference type="PANTHER" id="PTHR23198">
    <property type="entry name" value="NUCLEOPORIN"/>
    <property type="match status" value="1"/>
</dbReference>
<dbReference type="FunFam" id="1.10.10.2360:FF:000001">
    <property type="entry name" value="Nuclear pore complex protein Nup98-Nup96"/>
    <property type="match status" value="1"/>
</dbReference>
<evidence type="ECO:0000256" key="5">
    <source>
        <dbReference type="ARBA" id="ARBA00022927"/>
    </source>
</evidence>
<feature type="non-terminal residue" evidence="11">
    <location>
        <position position="801"/>
    </location>
</feature>
<dbReference type="eggNOG" id="KOG0845">
    <property type="taxonomic scope" value="Eukaryota"/>
</dbReference>
<dbReference type="STRING" id="35128.B8C602"/>
<organism evidence="11 12">
    <name type="scientific">Thalassiosira pseudonana</name>
    <name type="common">Marine diatom</name>
    <name type="synonym">Cyclotella nana</name>
    <dbReference type="NCBI Taxonomy" id="35128"/>
    <lineage>
        <taxon>Eukaryota</taxon>
        <taxon>Sar</taxon>
        <taxon>Stramenopiles</taxon>
        <taxon>Ochrophyta</taxon>
        <taxon>Bacillariophyta</taxon>
        <taxon>Coscinodiscophyceae</taxon>
        <taxon>Thalassiosirophycidae</taxon>
        <taxon>Thalassiosirales</taxon>
        <taxon>Thalassiosiraceae</taxon>
        <taxon>Thalassiosira</taxon>
    </lineage>
</organism>
<comment type="similarity">
    <text evidence="2">Belongs to the nucleoporin GLFG family.</text>
</comment>
<dbReference type="GO" id="GO:0006606">
    <property type="term" value="P:protein import into nucleus"/>
    <property type="evidence" value="ECO:0000318"/>
    <property type="project" value="GO_Central"/>
</dbReference>
<dbReference type="SUPFAM" id="SSF82215">
    <property type="entry name" value="C-terminal autoproteolytic domain of nucleoporin nup98"/>
    <property type="match status" value="1"/>
</dbReference>
<evidence type="ECO:0000256" key="4">
    <source>
        <dbReference type="ARBA" id="ARBA00022816"/>
    </source>
</evidence>
<sequence length="801" mass="80861">MFGAPSTPFGAPAPSGFGQAPAFGAAPAAPSAFGQPSGFGAAPQPASTFGQATSGFGQQPAASTGFGAAPSAFGQAPSAFGQPAASTGFGSPSPAPAFGMKPAQGLFGSAPSAFGQPALGGQQQTGTAAVPYQETSKNDGSSSIILQAITAMPQYEQKSFEELRLEDYLAGNKGTQGQAPVSTGFGGFGAAPQPAPAPTGLFGAPAAAPTSLFGSSTPAPVGNLFGSSSATPAPSTGFGGFGAAPQPAPTSTGLFGGELTTAVVYTSAPTSLFGSTTPAPSGNLFGSAATPGERSPSTGFGGFGAAPQPGKSQPIFQLLPCERLQFIAQLSCSMHEAPASTAPAAAPTSLFGNTPATGFGGFGASPAAAPSFGQQPGKTLWSPTSLFGNPAPGKNEYAITVVAKDYSAPSSATIGGLFGNAATPAPSSGLFGQPAAAPSFGSQPATNLATQQQAALQYATLLSNHTIGPSADALLAQQLAAVEKQKKDMELMRAWRGNYEAGSKVVATSNYEQESGDNWTSAAPSSALISNYRAAPRSAAKIRPRGYSPATKPSAVASMGRKNGGSPILSPNRFTRLLLTNGISNGNGDSSHLQSPDATSATAPKPVDSVSPQGKPSPAHDFYNQVVGSPDGTNVVASPVHTVSHSVPKLTKTGYNVYPPISELETMSEADLAAVADFKVERPGYGSVAWDGSVDVRGVDLDSVVVIETKNVSVYDDAELNGDKPRQGSKLNRPAVITMFGIYPKGGAESSVEAKEKLKKKIEKSTKKMGADLLSFDADGGVWTFRVGHFSRYGLDDEDSD</sequence>
<dbReference type="PaxDb" id="35128-Thaps262891"/>
<dbReference type="InterPro" id="IPR037665">
    <property type="entry name" value="Nucleoporin_S59-like"/>
</dbReference>
<dbReference type="GeneID" id="7445981"/>
<gene>
    <name evidence="11" type="ORF">THAPSDRAFT_262891</name>
</gene>
<dbReference type="GO" id="GO:0044614">
    <property type="term" value="C:nuclear pore cytoplasmic filaments"/>
    <property type="evidence" value="ECO:0000318"/>
    <property type="project" value="GO_Central"/>
</dbReference>
<dbReference type="Gene3D" id="1.10.10.2360">
    <property type="match status" value="1"/>
</dbReference>
<evidence type="ECO:0000313" key="12">
    <source>
        <dbReference type="Proteomes" id="UP000001449"/>
    </source>
</evidence>
<evidence type="ECO:0000256" key="2">
    <source>
        <dbReference type="ARBA" id="ARBA00008926"/>
    </source>
</evidence>
<dbReference type="PROSITE" id="PS51434">
    <property type="entry name" value="NUP_C"/>
    <property type="match status" value="1"/>
</dbReference>
<dbReference type="InterPro" id="IPR025574">
    <property type="entry name" value="Nucleoporin_FG_rpt"/>
</dbReference>
<dbReference type="HOGENOM" id="CLU_012217_0_0_1"/>
<evidence type="ECO:0000313" key="11">
    <source>
        <dbReference type="EMBL" id="EED91206.1"/>
    </source>
</evidence>
<keyword evidence="4" id="KW-0509">mRNA transport</keyword>
<dbReference type="GO" id="GO:0000973">
    <property type="term" value="P:post-transcriptional tethering of RNA polymerase II gene DNA at nuclear periphery"/>
    <property type="evidence" value="ECO:0000318"/>
    <property type="project" value="GO_Central"/>
</dbReference>
<feature type="compositionally biased region" description="Polar residues" evidence="9">
    <location>
        <begin position="45"/>
        <end position="62"/>
    </location>
</feature>
<dbReference type="Pfam" id="PF13634">
    <property type="entry name" value="Nucleoporin_FG"/>
    <property type="match status" value="4"/>
</dbReference>
<feature type="compositionally biased region" description="Polar residues" evidence="9">
    <location>
        <begin position="121"/>
        <end position="137"/>
    </location>
</feature>
<evidence type="ECO:0000256" key="7">
    <source>
        <dbReference type="ARBA" id="ARBA00023132"/>
    </source>
</evidence>
<proteinExistence type="inferred from homology"/>
<keyword evidence="7" id="KW-0906">Nuclear pore complex</keyword>
<feature type="domain" description="Peptidase S59" evidence="10">
    <location>
        <begin position="652"/>
        <end position="790"/>
    </location>
</feature>
<dbReference type="GO" id="GO:0008139">
    <property type="term" value="F:nuclear localization sequence binding"/>
    <property type="evidence" value="ECO:0000318"/>
    <property type="project" value="GO_Central"/>
</dbReference>
<dbReference type="AlphaFoldDB" id="B8C602"/>
<dbReference type="Gene3D" id="3.30.1610.10">
    <property type="entry name" value="Peptidase S59, nucleoporin"/>
    <property type="match status" value="1"/>
</dbReference>
<comment type="subcellular location">
    <subcellularLocation>
        <location evidence="1">Nucleus</location>
        <location evidence="1">Nuclear pore complex</location>
    </subcellularLocation>
</comment>
<evidence type="ECO:0000256" key="1">
    <source>
        <dbReference type="ARBA" id="ARBA00004567"/>
    </source>
</evidence>
<protein>
    <recommendedName>
        <fullName evidence="10">Peptidase S59 domain-containing protein</fullName>
    </recommendedName>
</protein>
<dbReference type="GO" id="GO:0006405">
    <property type="term" value="P:RNA export from nucleus"/>
    <property type="evidence" value="ECO:0000318"/>
    <property type="project" value="GO_Central"/>
</dbReference>
<dbReference type="RefSeq" id="XP_002291099.1">
    <property type="nucleotide sequence ID" value="XM_002291063.1"/>
</dbReference>
<evidence type="ECO:0000256" key="8">
    <source>
        <dbReference type="ARBA" id="ARBA00023242"/>
    </source>
</evidence>
<reference evidence="11 12" key="1">
    <citation type="journal article" date="2004" name="Science">
        <title>The genome of the diatom Thalassiosira pseudonana: ecology, evolution, and metabolism.</title>
        <authorList>
            <person name="Armbrust E.V."/>
            <person name="Berges J.A."/>
            <person name="Bowler C."/>
            <person name="Green B.R."/>
            <person name="Martinez D."/>
            <person name="Putnam N.H."/>
            <person name="Zhou S."/>
            <person name="Allen A.E."/>
            <person name="Apt K.E."/>
            <person name="Bechner M."/>
            <person name="Brzezinski M.A."/>
            <person name="Chaal B.K."/>
            <person name="Chiovitti A."/>
            <person name="Davis A.K."/>
            <person name="Demarest M.S."/>
            <person name="Detter J.C."/>
            <person name="Glavina T."/>
            <person name="Goodstein D."/>
            <person name="Hadi M.Z."/>
            <person name="Hellsten U."/>
            <person name="Hildebrand M."/>
            <person name="Jenkins B.D."/>
            <person name="Jurka J."/>
            <person name="Kapitonov V.V."/>
            <person name="Kroger N."/>
            <person name="Lau W.W."/>
            <person name="Lane T.W."/>
            <person name="Larimer F.W."/>
            <person name="Lippmeier J.C."/>
            <person name="Lucas S."/>
            <person name="Medina M."/>
            <person name="Montsant A."/>
            <person name="Obornik M."/>
            <person name="Parker M.S."/>
            <person name="Palenik B."/>
            <person name="Pazour G.J."/>
            <person name="Richardson P.M."/>
            <person name="Rynearson T.A."/>
            <person name="Saito M.A."/>
            <person name="Schwartz D.C."/>
            <person name="Thamatrakoln K."/>
            <person name="Valentin K."/>
            <person name="Vardi A."/>
            <person name="Wilkerson F.P."/>
            <person name="Rokhsar D.S."/>
        </authorList>
    </citation>
    <scope>NUCLEOTIDE SEQUENCE [LARGE SCALE GENOMIC DNA]</scope>
    <source>
        <strain evidence="11 12">CCMP1335</strain>
    </source>
</reference>
<dbReference type="InterPro" id="IPR007230">
    <property type="entry name" value="Nup98_auto-Pept-S59_dom"/>
</dbReference>
<dbReference type="InterPro" id="IPR036903">
    <property type="entry name" value="Nup98_auto-Pept-S59_dom_sf"/>
</dbReference>
<evidence type="ECO:0000256" key="6">
    <source>
        <dbReference type="ARBA" id="ARBA00023010"/>
    </source>
</evidence>
<dbReference type="InParanoid" id="B8C602"/>
<keyword evidence="6" id="KW-0811">Translocation</keyword>
<dbReference type="FunFam" id="3.30.1610.10:FF:000008">
    <property type="entry name" value="Uncharacterized protein"/>
    <property type="match status" value="1"/>
</dbReference>
<dbReference type="Proteomes" id="UP000001449">
    <property type="component" value="Chromosome 6"/>
</dbReference>
<keyword evidence="3" id="KW-0813">Transport</keyword>
<feature type="region of interest" description="Disordered" evidence="9">
    <location>
        <begin position="540"/>
        <end position="621"/>
    </location>
</feature>
<reference evidence="11 12" key="2">
    <citation type="journal article" date="2008" name="Nature">
        <title>The Phaeodactylum genome reveals the evolutionary history of diatom genomes.</title>
        <authorList>
            <person name="Bowler C."/>
            <person name="Allen A.E."/>
            <person name="Badger J.H."/>
            <person name="Grimwood J."/>
            <person name="Jabbari K."/>
            <person name="Kuo A."/>
            <person name="Maheswari U."/>
            <person name="Martens C."/>
            <person name="Maumus F."/>
            <person name="Otillar R.P."/>
            <person name="Rayko E."/>
            <person name="Salamov A."/>
            <person name="Vandepoele K."/>
            <person name="Beszteri B."/>
            <person name="Gruber A."/>
            <person name="Heijde M."/>
            <person name="Katinka M."/>
            <person name="Mock T."/>
            <person name="Valentin K."/>
            <person name="Verret F."/>
            <person name="Berges J.A."/>
            <person name="Brownlee C."/>
            <person name="Cadoret J.P."/>
            <person name="Chiovitti A."/>
            <person name="Choi C.J."/>
            <person name="Coesel S."/>
            <person name="De Martino A."/>
            <person name="Detter J.C."/>
            <person name="Durkin C."/>
            <person name="Falciatore A."/>
            <person name="Fournet J."/>
            <person name="Haruta M."/>
            <person name="Huysman M.J."/>
            <person name="Jenkins B.D."/>
            <person name="Jiroutova K."/>
            <person name="Jorgensen R.E."/>
            <person name="Joubert Y."/>
            <person name="Kaplan A."/>
            <person name="Kroger N."/>
            <person name="Kroth P.G."/>
            <person name="La Roche J."/>
            <person name="Lindquist E."/>
            <person name="Lommer M."/>
            <person name="Martin-Jezequel V."/>
            <person name="Lopez P.J."/>
            <person name="Lucas S."/>
            <person name="Mangogna M."/>
            <person name="McGinnis K."/>
            <person name="Medlin L.K."/>
            <person name="Montsant A."/>
            <person name="Oudot-Le Secq M.P."/>
            <person name="Napoli C."/>
            <person name="Obornik M."/>
            <person name="Parker M.S."/>
            <person name="Petit J.L."/>
            <person name="Porcel B.M."/>
            <person name="Poulsen N."/>
            <person name="Robison M."/>
            <person name="Rychlewski L."/>
            <person name="Rynearson T.A."/>
            <person name="Schmutz J."/>
            <person name="Shapiro H."/>
            <person name="Siaut M."/>
            <person name="Stanley M."/>
            <person name="Sussman M.R."/>
            <person name="Taylor A.R."/>
            <person name="Vardi A."/>
            <person name="von Dassow P."/>
            <person name="Vyverman W."/>
            <person name="Willis A."/>
            <person name="Wyrwicz L.S."/>
            <person name="Rokhsar D.S."/>
            <person name="Weissenbach J."/>
            <person name="Armbrust E.V."/>
            <person name="Green B.R."/>
            <person name="Van de Peer Y."/>
            <person name="Grigoriev I.V."/>
        </authorList>
    </citation>
    <scope>NUCLEOTIDE SEQUENCE [LARGE SCALE GENOMIC DNA]</scope>
    <source>
        <strain evidence="11 12">CCMP1335</strain>
    </source>
</reference>
<keyword evidence="8" id="KW-0539">Nucleus</keyword>
<accession>B8C602</accession>
<dbReference type="GO" id="GO:0034398">
    <property type="term" value="P:telomere tethering at nuclear periphery"/>
    <property type="evidence" value="ECO:0000318"/>
    <property type="project" value="GO_Central"/>
</dbReference>
<dbReference type="GO" id="GO:0051028">
    <property type="term" value="P:mRNA transport"/>
    <property type="evidence" value="ECO:0007669"/>
    <property type="project" value="UniProtKB-KW"/>
</dbReference>